<dbReference type="Proteomes" id="UP000613030">
    <property type="component" value="Unassembled WGS sequence"/>
</dbReference>
<evidence type="ECO:0000256" key="2">
    <source>
        <dbReference type="ARBA" id="ARBA00022840"/>
    </source>
</evidence>
<dbReference type="EMBL" id="JAERRB010000016">
    <property type="protein sequence ID" value="MBL0745358.1"/>
    <property type="molecule type" value="Genomic_DNA"/>
</dbReference>
<dbReference type="PROSITE" id="PS00211">
    <property type="entry name" value="ABC_TRANSPORTER_1"/>
    <property type="match status" value="1"/>
</dbReference>
<dbReference type="RefSeq" id="WP_202015755.1">
    <property type="nucleotide sequence ID" value="NZ_JAERRB010000016.1"/>
</dbReference>
<dbReference type="InterPro" id="IPR017871">
    <property type="entry name" value="ABC_transporter-like_CS"/>
</dbReference>
<reference evidence="4 5" key="1">
    <citation type="submission" date="2021-01" db="EMBL/GenBank/DDBJ databases">
        <title>Chryseolinea sp. Jin1 Genome sequencing and assembly.</title>
        <authorList>
            <person name="Kim I."/>
        </authorList>
    </citation>
    <scope>NUCLEOTIDE SEQUENCE [LARGE SCALE GENOMIC DNA]</scope>
    <source>
        <strain evidence="4 5">Jin1</strain>
    </source>
</reference>
<dbReference type="PANTHER" id="PTHR43581:SF2">
    <property type="entry name" value="EXCINUCLEASE ATPASE SUBUNIT"/>
    <property type="match status" value="1"/>
</dbReference>
<dbReference type="InterPro" id="IPR027417">
    <property type="entry name" value="P-loop_NTPase"/>
</dbReference>
<name>A0ABS1L1E9_9BACT</name>
<dbReference type="SUPFAM" id="SSF52540">
    <property type="entry name" value="P-loop containing nucleoside triphosphate hydrolases"/>
    <property type="match status" value="1"/>
</dbReference>
<keyword evidence="5" id="KW-1185">Reference proteome</keyword>
<evidence type="ECO:0000256" key="1">
    <source>
        <dbReference type="ARBA" id="ARBA00022741"/>
    </source>
</evidence>
<comment type="caution">
    <text evidence="4">The sequence shown here is derived from an EMBL/GenBank/DDBJ whole genome shotgun (WGS) entry which is preliminary data.</text>
</comment>
<keyword evidence="2" id="KW-0067">ATP-binding</keyword>
<dbReference type="InterPro" id="IPR051396">
    <property type="entry name" value="Bact_Antivir_Def_Nuclease"/>
</dbReference>
<accession>A0ABS1L1E9</accession>
<dbReference type="Gene3D" id="3.40.50.300">
    <property type="entry name" value="P-loop containing nucleotide triphosphate hydrolases"/>
    <property type="match status" value="1"/>
</dbReference>
<organism evidence="4 5">
    <name type="scientific">Chryseolinea lacunae</name>
    <dbReference type="NCBI Taxonomy" id="2801331"/>
    <lineage>
        <taxon>Bacteria</taxon>
        <taxon>Pseudomonadati</taxon>
        <taxon>Bacteroidota</taxon>
        <taxon>Cytophagia</taxon>
        <taxon>Cytophagales</taxon>
        <taxon>Fulvivirgaceae</taxon>
        <taxon>Chryseolinea</taxon>
    </lineage>
</organism>
<keyword evidence="1" id="KW-0547">Nucleotide-binding</keyword>
<evidence type="ECO:0000313" key="5">
    <source>
        <dbReference type="Proteomes" id="UP000613030"/>
    </source>
</evidence>
<sequence length="543" mass="61462">MKIKTIKINNLKRFTDLTVTNIPESAKLIILVGPNGSGKTSLLEALHHWYRLATFNQIGSQDYYEKKEKKAGTADNWYENKVNVEFYGSQVTNTSKGKFYFRTAYRNEPDFTVTNLNKQSDPTMKVKSENLAQNDQTVSENYQRLIAQTIAGVYTTASDTKTVAQLRDELIGQIKTSLSYVFDDLNLSSIGEPLTNGSFYFEKGASKDFHYKNLSAGEKSVFDLILDLIIKSVYYPDAIFCIDEPEAHMHTRLQSSVLRELYKLIPTKSQLWISTHSIGMLREAEEIEKQTPGTVVFLDFDNRDFDLTEVITPAPTTKAVWDKFFDLAIADFSKLIAPQRLVFCEGTSQGRRYKDFDAQIYGIIFEKRYHDTKFISIGSSTELENIENQSMKVLSNILKASTIIKFIDLDERSSSEVQELLRKGIKTSKRRHIESYLFDDEIITKLCHSVNKEKLIPDCLKSKKNAIDASVTRKNSIDDIKSASGEIYVGLKTILGLSQAGNNKCAFVRDTLAPLITPETTIYKELEIEIFGASQTPGTVPIN</sequence>
<evidence type="ECO:0000313" key="4">
    <source>
        <dbReference type="EMBL" id="MBL0745358.1"/>
    </source>
</evidence>
<dbReference type="PANTHER" id="PTHR43581">
    <property type="entry name" value="ATP/GTP PHOSPHATASE"/>
    <property type="match status" value="1"/>
</dbReference>
<proteinExistence type="predicted"/>
<dbReference type="InterPro" id="IPR003395">
    <property type="entry name" value="RecF/RecN/SMC_N"/>
</dbReference>
<protein>
    <submittedName>
        <fullName evidence="4">AAA family ATPase</fullName>
    </submittedName>
</protein>
<dbReference type="Pfam" id="PF02463">
    <property type="entry name" value="SMC_N"/>
    <property type="match status" value="1"/>
</dbReference>
<evidence type="ECO:0000259" key="3">
    <source>
        <dbReference type="Pfam" id="PF02463"/>
    </source>
</evidence>
<feature type="domain" description="RecF/RecN/SMC N-terminal" evidence="3">
    <location>
        <begin position="3"/>
        <end position="288"/>
    </location>
</feature>
<gene>
    <name evidence="4" type="ORF">JI741_29270</name>
</gene>